<accession>A0A316YM36</accession>
<evidence type="ECO:0000256" key="5">
    <source>
        <dbReference type="ARBA" id="ARBA00022552"/>
    </source>
</evidence>
<dbReference type="GO" id="GO:0005730">
    <property type="term" value="C:nucleolus"/>
    <property type="evidence" value="ECO:0007669"/>
    <property type="project" value="UniProtKB-SubCell"/>
</dbReference>
<dbReference type="SUPFAM" id="SSF50249">
    <property type="entry name" value="Nucleic acid-binding proteins"/>
    <property type="match status" value="1"/>
</dbReference>
<keyword evidence="6" id="KW-0271">Exosome</keyword>
<keyword evidence="8" id="KW-0539">Nucleus</keyword>
<dbReference type="Gene3D" id="3.30.1370.10">
    <property type="entry name" value="K Homology domain, type 1"/>
    <property type="match status" value="1"/>
</dbReference>
<dbReference type="FunCoup" id="A0A316YM36">
    <property type="interactions" value="360"/>
</dbReference>
<dbReference type="GO" id="GO:0034475">
    <property type="term" value="P:U4 snRNA 3'-end processing"/>
    <property type="evidence" value="ECO:0007669"/>
    <property type="project" value="TreeGrafter"/>
</dbReference>
<dbReference type="GO" id="GO:0071051">
    <property type="term" value="P:poly(A)-dependent snoRNA 3'-end processing"/>
    <property type="evidence" value="ECO:0007669"/>
    <property type="project" value="TreeGrafter"/>
</dbReference>
<protein>
    <recommendedName>
        <fullName evidence="9">Ribosomal RNA-processing protein 40</fullName>
    </recommendedName>
</protein>
<dbReference type="GO" id="GO:0003723">
    <property type="term" value="F:RNA binding"/>
    <property type="evidence" value="ECO:0007669"/>
    <property type="project" value="UniProtKB-KW"/>
</dbReference>
<dbReference type="PANTHER" id="PTHR21321">
    <property type="entry name" value="PNAS-3 RELATED"/>
    <property type="match status" value="1"/>
</dbReference>
<evidence type="ECO:0000256" key="9">
    <source>
        <dbReference type="ARBA" id="ARBA00030615"/>
    </source>
</evidence>
<dbReference type="GeneID" id="37043680"/>
<comment type="similarity">
    <text evidence="3">Belongs to the RRP40 family.</text>
</comment>
<evidence type="ECO:0000256" key="7">
    <source>
        <dbReference type="ARBA" id="ARBA00022884"/>
    </source>
</evidence>
<dbReference type="InterPro" id="IPR036612">
    <property type="entry name" value="KH_dom_type_1_sf"/>
</dbReference>
<evidence type="ECO:0000256" key="6">
    <source>
        <dbReference type="ARBA" id="ARBA00022835"/>
    </source>
</evidence>
<dbReference type="InterPro" id="IPR049469">
    <property type="entry name" value="RRP40_KH-I"/>
</dbReference>
<evidence type="ECO:0000256" key="8">
    <source>
        <dbReference type="ARBA" id="ARBA00023242"/>
    </source>
</evidence>
<evidence type="ECO:0000259" key="10">
    <source>
        <dbReference type="Pfam" id="PF15985"/>
    </source>
</evidence>
<keyword evidence="7" id="KW-0694">RNA-binding</keyword>
<dbReference type="Gene3D" id="2.40.50.140">
    <property type="entry name" value="Nucleic acid-binding proteins"/>
    <property type="match status" value="1"/>
</dbReference>
<evidence type="ECO:0000256" key="3">
    <source>
        <dbReference type="ARBA" id="ARBA00007841"/>
    </source>
</evidence>
<dbReference type="AlphaFoldDB" id="A0A316YM36"/>
<proteinExistence type="inferred from homology"/>
<dbReference type="InterPro" id="IPR004088">
    <property type="entry name" value="KH_dom_type_1"/>
</dbReference>
<gene>
    <name evidence="11" type="ORF">FA10DRAFT_267061</name>
</gene>
<name>A0A316YM36_9BASI</name>
<dbReference type="Proteomes" id="UP000245768">
    <property type="component" value="Unassembled WGS sequence"/>
</dbReference>
<dbReference type="GO" id="GO:0000467">
    <property type="term" value="P:exonucleolytic trimming to generate mature 3'-end of 5.8S rRNA from tricistronic rRNA transcript (SSU-rRNA, 5.8S rRNA, LSU-rRNA)"/>
    <property type="evidence" value="ECO:0007669"/>
    <property type="project" value="TreeGrafter"/>
</dbReference>
<dbReference type="PANTHER" id="PTHR21321:SF1">
    <property type="entry name" value="EXOSOME COMPLEX COMPONENT RRP40"/>
    <property type="match status" value="1"/>
</dbReference>
<keyword evidence="12" id="KW-1185">Reference proteome</keyword>
<dbReference type="InParanoid" id="A0A316YM36"/>
<evidence type="ECO:0000313" key="11">
    <source>
        <dbReference type="EMBL" id="PWN90610.1"/>
    </source>
</evidence>
<dbReference type="GO" id="GO:0071038">
    <property type="term" value="P:TRAMP-dependent tRNA surveillance pathway"/>
    <property type="evidence" value="ECO:0007669"/>
    <property type="project" value="TreeGrafter"/>
</dbReference>
<organism evidence="11 12">
    <name type="scientific">Acaromyces ingoldii</name>
    <dbReference type="NCBI Taxonomy" id="215250"/>
    <lineage>
        <taxon>Eukaryota</taxon>
        <taxon>Fungi</taxon>
        <taxon>Dikarya</taxon>
        <taxon>Basidiomycota</taxon>
        <taxon>Ustilaginomycotina</taxon>
        <taxon>Exobasidiomycetes</taxon>
        <taxon>Exobasidiales</taxon>
        <taxon>Cryptobasidiaceae</taxon>
        <taxon>Acaromyces</taxon>
    </lineage>
</organism>
<dbReference type="GO" id="GO:0071034">
    <property type="term" value="P:CUT catabolic process"/>
    <property type="evidence" value="ECO:0007669"/>
    <property type="project" value="TreeGrafter"/>
</dbReference>
<dbReference type="InterPro" id="IPR012340">
    <property type="entry name" value="NA-bd_OB-fold"/>
</dbReference>
<reference evidence="11 12" key="1">
    <citation type="journal article" date="2018" name="Mol. Biol. Evol.">
        <title>Broad Genomic Sampling Reveals a Smut Pathogenic Ancestry of the Fungal Clade Ustilaginomycotina.</title>
        <authorList>
            <person name="Kijpornyongpan T."/>
            <person name="Mondo S.J."/>
            <person name="Barry K."/>
            <person name="Sandor L."/>
            <person name="Lee J."/>
            <person name="Lipzen A."/>
            <person name="Pangilinan J."/>
            <person name="LaButti K."/>
            <person name="Hainaut M."/>
            <person name="Henrissat B."/>
            <person name="Grigoriev I.V."/>
            <person name="Spatafora J.W."/>
            <person name="Aime M.C."/>
        </authorList>
    </citation>
    <scope>NUCLEOTIDE SEQUENCE [LARGE SCALE GENOMIC DNA]</scope>
    <source>
        <strain evidence="11 12">MCA 4198</strain>
    </source>
</reference>
<dbReference type="CDD" id="cd22526">
    <property type="entry name" value="KH-I_Rrp40"/>
    <property type="match status" value="1"/>
</dbReference>
<evidence type="ECO:0000256" key="2">
    <source>
        <dbReference type="ARBA" id="ARBA00004604"/>
    </source>
</evidence>
<dbReference type="FunFam" id="2.40.50.140:FF:000112">
    <property type="entry name" value="Exosome complex component RRP40"/>
    <property type="match status" value="1"/>
</dbReference>
<evidence type="ECO:0000256" key="4">
    <source>
        <dbReference type="ARBA" id="ARBA00022490"/>
    </source>
</evidence>
<dbReference type="Pfam" id="PF15985">
    <property type="entry name" value="KH_6"/>
    <property type="match status" value="1"/>
</dbReference>
<comment type="subcellular location">
    <subcellularLocation>
        <location evidence="1">Cytoplasm</location>
    </subcellularLocation>
    <subcellularLocation>
        <location evidence="2">Nucleus</location>
        <location evidence="2">Nucleolus</location>
    </subcellularLocation>
</comment>
<dbReference type="InterPro" id="IPR026699">
    <property type="entry name" value="Exosome_RNA_bind1/RRP40/RRP4"/>
</dbReference>
<dbReference type="RefSeq" id="XP_025377808.1">
    <property type="nucleotide sequence ID" value="XM_025521764.1"/>
</dbReference>
<dbReference type="Pfam" id="PF21262">
    <property type="entry name" value="RRP40_S1"/>
    <property type="match status" value="1"/>
</dbReference>
<feature type="domain" description="K Homology" evidence="10">
    <location>
        <begin position="176"/>
        <end position="223"/>
    </location>
</feature>
<dbReference type="GO" id="GO:0000177">
    <property type="term" value="C:cytoplasmic exosome (RNase complex)"/>
    <property type="evidence" value="ECO:0007669"/>
    <property type="project" value="TreeGrafter"/>
</dbReference>
<evidence type="ECO:0000256" key="1">
    <source>
        <dbReference type="ARBA" id="ARBA00004496"/>
    </source>
</evidence>
<keyword evidence="5" id="KW-0698">rRNA processing</keyword>
<evidence type="ECO:0000313" key="12">
    <source>
        <dbReference type="Proteomes" id="UP000245768"/>
    </source>
</evidence>
<dbReference type="GO" id="GO:0071035">
    <property type="term" value="P:nuclear polyadenylation-dependent rRNA catabolic process"/>
    <property type="evidence" value="ECO:0007669"/>
    <property type="project" value="TreeGrafter"/>
</dbReference>
<dbReference type="GO" id="GO:0000176">
    <property type="term" value="C:nuclear exosome (RNase complex)"/>
    <property type="evidence" value="ECO:0007669"/>
    <property type="project" value="TreeGrafter"/>
</dbReference>
<sequence>MSVVLLPGDAVDIASSSAIKLGPGLARNEGTLEQLVATTPGVFGHIDASSTAQSSLKSKMMDAGEPKRPQVAEWIETNTKRYVPALRDSVVVQITNRGPESYQCTLFTSSTPATLPSLSFEGATKRNKPNLKVGSLLYATVVSAGRHVEPELSCVASESGKSQGFGELKKESEGVGMIFTVSCGLARSLLDPKHQLLQEVAAHFPFETAIGINGVIWVHAASSKQAITIGQVLQRADEKARHLAREGARATVAATNANDDALAIVRTRGLLDVAEIASIVDRMR</sequence>
<dbReference type="InterPro" id="IPR037319">
    <property type="entry name" value="Rrp40_S1"/>
</dbReference>
<dbReference type="EMBL" id="KZ819636">
    <property type="protein sequence ID" value="PWN90610.1"/>
    <property type="molecule type" value="Genomic_DNA"/>
</dbReference>
<dbReference type="CDD" id="cd05790">
    <property type="entry name" value="S1_Rrp40"/>
    <property type="match status" value="1"/>
</dbReference>
<dbReference type="STRING" id="215250.A0A316YM36"/>
<dbReference type="OrthoDB" id="340500at2759"/>
<keyword evidence="4" id="KW-0963">Cytoplasm</keyword>
<dbReference type="SUPFAM" id="SSF54791">
    <property type="entry name" value="Eukaryotic type KH-domain (KH-domain type I)"/>
    <property type="match status" value="1"/>
</dbReference>